<evidence type="ECO:0000256" key="4">
    <source>
        <dbReference type="ARBA" id="ARBA00022857"/>
    </source>
</evidence>
<comment type="similarity">
    <text evidence="1 11">Belongs to the class-I pyridine nucleotide-disulfide oxidoreductase family.</text>
</comment>
<comment type="caution">
    <text evidence="14">The sequence shown here is derived from an EMBL/GenBank/DDBJ whole genome shotgun (WGS) entry which is preliminary data.</text>
</comment>
<evidence type="ECO:0000256" key="7">
    <source>
        <dbReference type="ARBA" id="ARBA00023284"/>
    </source>
</evidence>
<feature type="disulfide bond" description="Redox-active" evidence="10">
    <location>
        <begin position="39"/>
        <end position="44"/>
    </location>
</feature>
<keyword evidence="9" id="KW-0547">Nucleotide-binding</keyword>
<evidence type="ECO:0000259" key="13">
    <source>
        <dbReference type="Pfam" id="PF07992"/>
    </source>
</evidence>
<dbReference type="InterPro" id="IPR004099">
    <property type="entry name" value="Pyr_nucl-diS_OxRdtase_dimer"/>
</dbReference>
<keyword evidence="7 11" id="KW-0676">Redox-active center</keyword>
<keyword evidence="5 11" id="KW-0560">Oxidoreductase</keyword>
<name>A0A938B137_UNCTE</name>
<evidence type="ECO:0000256" key="6">
    <source>
        <dbReference type="ARBA" id="ARBA00023157"/>
    </source>
</evidence>
<evidence type="ECO:0000256" key="5">
    <source>
        <dbReference type="ARBA" id="ARBA00023002"/>
    </source>
</evidence>
<dbReference type="Gene3D" id="3.50.50.60">
    <property type="entry name" value="FAD/NAD(P)-binding domain"/>
    <property type="match status" value="2"/>
</dbReference>
<evidence type="ECO:0000256" key="8">
    <source>
        <dbReference type="PIRSR" id="PIRSR000350-2"/>
    </source>
</evidence>
<dbReference type="GO" id="GO:0003955">
    <property type="term" value="F:NAD(P)H dehydrogenase (quinone) activity"/>
    <property type="evidence" value="ECO:0007669"/>
    <property type="project" value="TreeGrafter"/>
</dbReference>
<feature type="binding site" evidence="9">
    <location>
        <begin position="173"/>
        <end position="180"/>
    </location>
    <ligand>
        <name>NAD(+)</name>
        <dbReference type="ChEBI" id="CHEBI:57540"/>
    </ligand>
</feature>
<proteinExistence type="inferred from homology"/>
<evidence type="ECO:0000256" key="1">
    <source>
        <dbReference type="ARBA" id="ARBA00007532"/>
    </source>
</evidence>
<feature type="binding site" evidence="9">
    <location>
        <position position="303"/>
    </location>
    <ligand>
        <name>FAD</name>
        <dbReference type="ChEBI" id="CHEBI:57692"/>
    </ligand>
</feature>
<keyword evidence="6" id="KW-1015">Disulfide bond</keyword>
<dbReference type="InterPro" id="IPR023753">
    <property type="entry name" value="FAD/NAD-binding_dom"/>
</dbReference>
<dbReference type="GO" id="GO:0050627">
    <property type="term" value="F:mycothione reductase [NAD(P)H] activity"/>
    <property type="evidence" value="ECO:0007669"/>
    <property type="project" value="UniProtKB-EC"/>
</dbReference>
<keyword evidence="3 9" id="KW-0274">FAD</keyword>
<keyword evidence="2 11" id="KW-0285">Flavoprotein</keyword>
<evidence type="ECO:0000256" key="11">
    <source>
        <dbReference type="RuleBase" id="RU003691"/>
    </source>
</evidence>
<dbReference type="SUPFAM" id="SSF55424">
    <property type="entry name" value="FAD/NAD-linked reductases, dimerisation (C-terminal) domain"/>
    <property type="match status" value="1"/>
</dbReference>
<organism evidence="14 15">
    <name type="scientific">Tectimicrobiota bacterium</name>
    <dbReference type="NCBI Taxonomy" id="2528274"/>
    <lineage>
        <taxon>Bacteria</taxon>
        <taxon>Pseudomonadati</taxon>
        <taxon>Nitrospinota/Tectimicrobiota group</taxon>
        <taxon>Candidatus Tectimicrobiota</taxon>
    </lineage>
</organism>
<dbReference type="Gene3D" id="3.30.390.30">
    <property type="match status" value="1"/>
</dbReference>
<dbReference type="NCBIfam" id="NF005884">
    <property type="entry name" value="PRK07846.1"/>
    <property type="match status" value="1"/>
</dbReference>
<feature type="binding site" evidence="9">
    <location>
        <position position="48"/>
    </location>
    <ligand>
        <name>FAD</name>
        <dbReference type="ChEBI" id="CHEBI:57692"/>
    </ligand>
</feature>
<evidence type="ECO:0000313" key="15">
    <source>
        <dbReference type="Proteomes" id="UP000712673"/>
    </source>
</evidence>
<reference evidence="14" key="1">
    <citation type="submission" date="2019-03" db="EMBL/GenBank/DDBJ databases">
        <title>Lake Tanganyika Metagenome-Assembled Genomes (MAGs).</title>
        <authorList>
            <person name="Tran P."/>
        </authorList>
    </citation>
    <scope>NUCLEOTIDE SEQUENCE</scope>
    <source>
        <strain evidence="14">K_DeepCast_65m_m2_066</strain>
    </source>
</reference>
<gene>
    <name evidence="14" type="ORF">FJZ47_01710</name>
</gene>
<dbReference type="AlphaFoldDB" id="A0A938B137"/>
<feature type="active site" description="Proton acceptor" evidence="8">
    <location>
        <position position="438"/>
    </location>
</feature>
<dbReference type="EC" id="1.8.1.15" evidence="14"/>
<dbReference type="Pfam" id="PF02852">
    <property type="entry name" value="Pyr_redox_dim"/>
    <property type="match status" value="1"/>
</dbReference>
<dbReference type="EMBL" id="VGLS01000026">
    <property type="protein sequence ID" value="MBM3222509.1"/>
    <property type="molecule type" value="Genomic_DNA"/>
</dbReference>
<feature type="domain" description="FAD/NAD(P)-binding" evidence="13">
    <location>
        <begin position="4"/>
        <end position="316"/>
    </location>
</feature>
<dbReference type="PRINTS" id="PR00411">
    <property type="entry name" value="PNDRDTASEI"/>
</dbReference>
<feature type="binding site" evidence="9">
    <location>
        <position position="262"/>
    </location>
    <ligand>
        <name>NAD(+)</name>
        <dbReference type="ChEBI" id="CHEBI:57540"/>
    </ligand>
</feature>
<evidence type="ECO:0000256" key="3">
    <source>
        <dbReference type="ARBA" id="ARBA00022827"/>
    </source>
</evidence>
<dbReference type="PANTHER" id="PTHR43014">
    <property type="entry name" value="MERCURIC REDUCTASE"/>
    <property type="match status" value="1"/>
</dbReference>
<dbReference type="InterPro" id="IPR012999">
    <property type="entry name" value="Pyr_OxRdtase_I_AS"/>
</dbReference>
<evidence type="ECO:0000313" key="14">
    <source>
        <dbReference type="EMBL" id="MBM3222509.1"/>
    </source>
</evidence>
<evidence type="ECO:0000256" key="2">
    <source>
        <dbReference type="ARBA" id="ARBA00022630"/>
    </source>
</evidence>
<evidence type="ECO:0000256" key="10">
    <source>
        <dbReference type="PIRSR" id="PIRSR000350-4"/>
    </source>
</evidence>
<dbReference type="InterPro" id="IPR016156">
    <property type="entry name" value="FAD/NAD-linked_Rdtase_dimer_sf"/>
</dbReference>
<dbReference type="PRINTS" id="PR00368">
    <property type="entry name" value="FADPNR"/>
</dbReference>
<dbReference type="PIRSF" id="PIRSF000350">
    <property type="entry name" value="Mercury_reductase_MerA"/>
    <property type="match status" value="1"/>
</dbReference>
<dbReference type="PROSITE" id="PS00076">
    <property type="entry name" value="PYRIDINE_REDOX_1"/>
    <property type="match status" value="1"/>
</dbReference>
<comment type="cofactor">
    <cofactor evidence="9">
        <name>FAD</name>
        <dbReference type="ChEBI" id="CHEBI:57692"/>
    </cofactor>
    <text evidence="9">Binds 1 FAD per subunit.</text>
</comment>
<protein>
    <submittedName>
        <fullName evidence="14">Mycothione reductase</fullName>
        <ecNumber evidence="14">1.8.1.15</ecNumber>
    </submittedName>
</protein>
<dbReference type="Pfam" id="PF07992">
    <property type="entry name" value="Pyr_redox_2"/>
    <property type="match status" value="1"/>
</dbReference>
<dbReference type="GO" id="GO:0050660">
    <property type="term" value="F:flavin adenine dinucleotide binding"/>
    <property type="evidence" value="ECO:0007669"/>
    <property type="project" value="TreeGrafter"/>
</dbReference>
<dbReference type="Proteomes" id="UP000712673">
    <property type="component" value="Unassembled WGS sequence"/>
</dbReference>
<evidence type="ECO:0000256" key="9">
    <source>
        <dbReference type="PIRSR" id="PIRSR000350-3"/>
    </source>
</evidence>
<dbReference type="PANTHER" id="PTHR43014:SF4">
    <property type="entry name" value="PYRIDINE NUCLEOTIDE-DISULFIDE OXIDOREDUCTASE RCLA-RELATED"/>
    <property type="match status" value="1"/>
</dbReference>
<accession>A0A938B137</accession>
<evidence type="ECO:0000259" key="12">
    <source>
        <dbReference type="Pfam" id="PF02852"/>
    </source>
</evidence>
<feature type="domain" description="Pyridine nucleotide-disulphide oxidoreductase dimerisation" evidence="12">
    <location>
        <begin position="339"/>
        <end position="448"/>
    </location>
</feature>
<keyword evidence="9" id="KW-0520">NAD</keyword>
<dbReference type="InterPro" id="IPR036188">
    <property type="entry name" value="FAD/NAD-bd_sf"/>
</dbReference>
<keyword evidence="4" id="KW-0521">NADP</keyword>
<sequence length="457" mass="49232">MQQFDLIIVGAGSGNMIPGPHHAGWKIAIIEKDAFGGTCLNRGCIPSKMLIHAADVAETIHTAAPFGITARIAQIDWERIVSRVWQRIDPIATAGAQWRQAQPDTTVFTGEARFLDTHLLEVNGQRLTAPKIVLAAGSRPAIPTIPGLDQVAYHTSDTIMRLPRQPQRLAILGGGYIGAELGHFFSALGTAVTVIHRGDRLLPREDEEISQRFTASYARHCRVLLQAQAQRVQPATGGITLDLTVAGTPQQIACDALLVATGRTPNTDLLDVARAGIAVNAQGRIVTNAHYETNIPGIWALGDITNPHQLKHAANADARIVAYNIAHPDSPQRGNDSAMPHAVFSSPQVASVGLSEREVQATGWPYRVGKRAYSDTAYGWAIDDTESFVKILAHADTHQVLGAHILGPHAAILLQPLVNAMRFGETVAQLAHETMYIHPALTEVVEQALLEMVPTAS</sequence>
<dbReference type="SUPFAM" id="SSF51905">
    <property type="entry name" value="FAD/NAD(P)-binding domain"/>
    <property type="match status" value="1"/>
</dbReference>
<dbReference type="InterPro" id="IPR001100">
    <property type="entry name" value="Pyr_nuc-diS_OxRdtase"/>
</dbReference>